<comment type="caution">
    <text evidence="3">The sequence shown here is derived from an EMBL/GenBank/DDBJ whole genome shotgun (WGS) entry which is preliminary data.</text>
</comment>
<reference evidence="3 4" key="1">
    <citation type="journal article" date="2022" name="G3 (Bethesda)">
        <title>Enemy or ally: a genomic approach to elucidate the lifestyle of Phyllosticta citrichinaensis.</title>
        <authorList>
            <person name="Buijs V.A."/>
            <person name="Groenewald J.Z."/>
            <person name="Haridas S."/>
            <person name="LaButti K.M."/>
            <person name="Lipzen A."/>
            <person name="Martin F.M."/>
            <person name="Barry K."/>
            <person name="Grigoriev I.V."/>
            <person name="Crous P.W."/>
            <person name="Seidl M.F."/>
        </authorList>
    </citation>
    <scope>NUCLEOTIDE SEQUENCE [LARGE SCALE GENOMIC DNA]</scope>
    <source>
        <strain evidence="3 4">CBS 129764</strain>
    </source>
</reference>
<dbReference type="EMBL" id="JBBWUH010000005">
    <property type="protein sequence ID" value="KAK8167028.1"/>
    <property type="molecule type" value="Genomic_DNA"/>
</dbReference>
<sequence>MAHQTPLKALCIFVALAALPLAHSYPISTSHSTQTRHVLSTTRSGTVNDTDEIPRCPSCPGNGDLYGLGIRLGIYLQWMSSHILHTVSPASAAATHDANSVFLLAILIALTTGTARQRKWIRAEEAYIVLLVAWGFVGTVVGVAGVRLGGLEGRSVCGWGWVKRWIRGWFWSRRAKGRKGKGKVGNELDARWWSLLKGFWTRPEKKTASPRRRRKRVLRLTLGAASVVKHPSFSWAGVFWRSSILSYLAALNAWVWWSRVEDWEVKARGGKACAEPPTFAKNGCVHHVFFFGSHPLENGGLMKALRILSIVLAVPALVFSVAIALVSLVVLAFVVQVLLLAARQKVKA</sequence>
<evidence type="ECO:0000256" key="2">
    <source>
        <dbReference type="SAM" id="SignalP"/>
    </source>
</evidence>
<feature type="transmembrane region" description="Helical" evidence="1">
    <location>
        <begin position="126"/>
        <end position="146"/>
    </location>
</feature>
<evidence type="ECO:0000256" key="1">
    <source>
        <dbReference type="SAM" id="Phobius"/>
    </source>
</evidence>
<dbReference type="Proteomes" id="UP001456524">
    <property type="component" value="Unassembled WGS sequence"/>
</dbReference>
<keyword evidence="1" id="KW-1133">Transmembrane helix</keyword>
<name>A0ABR1XV05_9PEZI</name>
<gene>
    <name evidence="3" type="ORF">IWX90DRAFT_232227</name>
</gene>
<keyword evidence="1" id="KW-0812">Transmembrane</keyword>
<proteinExistence type="predicted"/>
<organism evidence="3 4">
    <name type="scientific">Phyllosticta citrichinensis</name>
    <dbReference type="NCBI Taxonomy" id="1130410"/>
    <lineage>
        <taxon>Eukaryota</taxon>
        <taxon>Fungi</taxon>
        <taxon>Dikarya</taxon>
        <taxon>Ascomycota</taxon>
        <taxon>Pezizomycotina</taxon>
        <taxon>Dothideomycetes</taxon>
        <taxon>Dothideomycetes incertae sedis</taxon>
        <taxon>Botryosphaeriales</taxon>
        <taxon>Phyllostictaceae</taxon>
        <taxon>Phyllosticta</taxon>
    </lineage>
</organism>
<keyword evidence="4" id="KW-1185">Reference proteome</keyword>
<feature type="transmembrane region" description="Helical" evidence="1">
    <location>
        <begin position="307"/>
        <end position="340"/>
    </location>
</feature>
<evidence type="ECO:0000313" key="4">
    <source>
        <dbReference type="Proteomes" id="UP001456524"/>
    </source>
</evidence>
<evidence type="ECO:0000313" key="3">
    <source>
        <dbReference type="EMBL" id="KAK8167028.1"/>
    </source>
</evidence>
<protein>
    <submittedName>
        <fullName evidence="3">Uncharacterized protein</fullName>
    </submittedName>
</protein>
<accession>A0ABR1XV05</accession>
<feature type="signal peptide" evidence="2">
    <location>
        <begin position="1"/>
        <end position="24"/>
    </location>
</feature>
<feature type="chain" id="PRO_5046262592" evidence="2">
    <location>
        <begin position="25"/>
        <end position="348"/>
    </location>
</feature>
<keyword evidence="1" id="KW-0472">Membrane</keyword>
<keyword evidence="2" id="KW-0732">Signal</keyword>